<gene>
    <name evidence="2" type="primary">OBP6</name>
</gene>
<dbReference type="CDD" id="cd23992">
    <property type="entry name" value="PBP_GOBP"/>
    <property type="match status" value="1"/>
</dbReference>
<feature type="signal peptide" evidence="1">
    <location>
        <begin position="1"/>
        <end position="16"/>
    </location>
</feature>
<dbReference type="InterPro" id="IPR036728">
    <property type="entry name" value="PBP_GOBP_sf"/>
</dbReference>
<dbReference type="Gene3D" id="1.10.238.20">
    <property type="entry name" value="Pheromone/general odorant binding protein domain"/>
    <property type="match status" value="1"/>
</dbReference>
<name>A0A2Z4SVB1_LIRTR</name>
<protein>
    <submittedName>
        <fullName evidence="2">Odorant binding protein</fullName>
    </submittedName>
</protein>
<reference evidence="2" key="1">
    <citation type="submission" date="2017-08" db="EMBL/GenBank/DDBJ databases">
        <title>Identication and Functional Research on Odorant Binding Proteins from Liriomyza trifolii (Burgess).</title>
        <authorList>
            <person name="Dongkai C."/>
            <person name="Zhongren L."/>
        </authorList>
    </citation>
    <scope>NUCLEOTIDE SEQUENCE</scope>
</reference>
<proteinExistence type="evidence at transcript level"/>
<organism evidence="2">
    <name type="scientific">Liriomyza trifolii</name>
    <name type="common">American serpentine leafminer</name>
    <dbReference type="NCBI Taxonomy" id="198433"/>
    <lineage>
        <taxon>Eukaryota</taxon>
        <taxon>Metazoa</taxon>
        <taxon>Ecdysozoa</taxon>
        <taxon>Arthropoda</taxon>
        <taxon>Hexapoda</taxon>
        <taxon>Insecta</taxon>
        <taxon>Pterygota</taxon>
        <taxon>Neoptera</taxon>
        <taxon>Endopterygota</taxon>
        <taxon>Diptera</taxon>
        <taxon>Brachycera</taxon>
        <taxon>Muscomorpha</taxon>
        <taxon>Opomyzoidea</taxon>
        <taxon>Agromyzidae</taxon>
        <taxon>Phytomyzinae</taxon>
        <taxon>Liriomyza</taxon>
    </lineage>
</organism>
<evidence type="ECO:0000256" key="1">
    <source>
        <dbReference type="SAM" id="SignalP"/>
    </source>
</evidence>
<dbReference type="Pfam" id="PF01395">
    <property type="entry name" value="PBP_GOBP"/>
    <property type="match status" value="1"/>
</dbReference>
<dbReference type="AlphaFoldDB" id="A0A2Z4SVB1"/>
<feature type="chain" id="PRO_5016436396" evidence="1">
    <location>
        <begin position="17"/>
        <end position="131"/>
    </location>
</feature>
<dbReference type="SMART" id="SM00708">
    <property type="entry name" value="PhBP"/>
    <property type="match status" value="1"/>
</dbReference>
<dbReference type="EMBL" id="MF624626">
    <property type="protein sequence ID" value="AWY62812.1"/>
    <property type="molecule type" value="mRNA"/>
</dbReference>
<sequence>MKLLVIAVLLFTSVIAVQCLRAELKDIMDQCKKDNNVSEEEDRAFIESSMDKSKATNNIKCSSKCYLEKVKILVDGDLVADALPGYAEKTSIENVQLAVDKCNKESGVDECDDAFQKGFCLHETLHLHRVQ</sequence>
<dbReference type="SUPFAM" id="SSF47565">
    <property type="entry name" value="Insect pheromone/odorant-binding proteins"/>
    <property type="match status" value="1"/>
</dbReference>
<dbReference type="InterPro" id="IPR006170">
    <property type="entry name" value="PBP/GOBP"/>
</dbReference>
<accession>A0A2Z4SVB1</accession>
<dbReference type="GO" id="GO:0005549">
    <property type="term" value="F:odorant binding"/>
    <property type="evidence" value="ECO:0007669"/>
    <property type="project" value="InterPro"/>
</dbReference>
<keyword evidence="1" id="KW-0732">Signal</keyword>
<evidence type="ECO:0000313" key="2">
    <source>
        <dbReference type="EMBL" id="AWY62812.1"/>
    </source>
</evidence>